<dbReference type="STRING" id="1114924.SAMN05216258_10535"/>
<evidence type="ECO:0000313" key="3">
    <source>
        <dbReference type="EMBL" id="SFI20048.1"/>
    </source>
</evidence>
<feature type="domain" description="NIPSNAP" evidence="2">
    <location>
        <begin position="11"/>
        <end position="84"/>
    </location>
</feature>
<dbReference type="Pfam" id="PF07978">
    <property type="entry name" value="NIPSNAP"/>
    <property type="match status" value="1"/>
</dbReference>
<gene>
    <name evidence="3" type="ORF">SAMN05216258_10535</name>
</gene>
<keyword evidence="4" id="KW-1185">Reference proteome</keyword>
<feature type="region of interest" description="Disordered" evidence="1">
    <location>
        <begin position="1"/>
        <end position="41"/>
    </location>
</feature>
<organism evidence="3 4">
    <name type="scientific">Albimonas pacifica</name>
    <dbReference type="NCBI Taxonomy" id="1114924"/>
    <lineage>
        <taxon>Bacteria</taxon>
        <taxon>Pseudomonadati</taxon>
        <taxon>Pseudomonadota</taxon>
        <taxon>Alphaproteobacteria</taxon>
        <taxon>Rhodobacterales</taxon>
        <taxon>Paracoccaceae</taxon>
        <taxon>Albimonas</taxon>
    </lineage>
</organism>
<sequence>MASAAGARLPGAATARRRAGPVGGFAPNEGSATAADGVYSPPSLAAGDACRARLREDPPGREAFAFAPAEPFIRAEARRASAPARKEAP</sequence>
<dbReference type="AlphaFoldDB" id="A0A1I3G970"/>
<name>A0A1I3G970_9RHOB</name>
<proteinExistence type="predicted"/>
<evidence type="ECO:0000259" key="2">
    <source>
        <dbReference type="Pfam" id="PF07978"/>
    </source>
</evidence>
<reference evidence="3 4" key="1">
    <citation type="submission" date="2016-10" db="EMBL/GenBank/DDBJ databases">
        <authorList>
            <person name="de Groot N.N."/>
        </authorList>
    </citation>
    <scope>NUCLEOTIDE SEQUENCE [LARGE SCALE GENOMIC DNA]</scope>
    <source>
        <strain evidence="3 4">CGMCC 1.11030</strain>
    </source>
</reference>
<dbReference type="EMBL" id="FOQH01000005">
    <property type="protein sequence ID" value="SFI20048.1"/>
    <property type="molecule type" value="Genomic_DNA"/>
</dbReference>
<dbReference type="RefSeq" id="WP_092859890.1">
    <property type="nucleotide sequence ID" value="NZ_FOQH01000005.1"/>
</dbReference>
<dbReference type="Proteomes" id="UP000199377">
    <property type="component" value="Unassembled WGS sequence"/>
</dbReference>
<evidence type="ECO:0000256" key="1">
    <source>
        <dbReference type="SAM" id="MobiDB-lite"/>
    </source>
</evidence>
<accession>A0A1I3G970</accession>
<evidence type="ECO:0000313" key="4">
    <source>
        <dbReference type="Proteomes" id="UP000199377"/>
    </source>
</evidence>
<feature type="compositionally biased region" description="Low complexity" evidence="1">
    <location>
        <begin position="1"/>
        <end position="14"/>
    </location>
</feature>
<dbReference type="InterPro" id="IPR012577">
    <property type="entry name" value="NIPSNAP"/>
</dbReference>
<protein>
    <submittedName>
        <fullName evidence="3">NIPSNAP protein</fullName>
    </submittedName>
</protein>